<gene>
    <name evidence="8" type="ORF">OvHV-2gp68</name>
</gene>
<keyword evidence="5" id="KW-0862">Zinc</keyword>
<keyword evidence="4" id="KW-0863">Zinc-finger</keyword>
<dbReference type="Proteomes" id="UP000152762">
    <property type="component" value="Segment"/>
</dbReference>
<evidence type="ECO:0000313" key="8">
    <source>
        <dbReference type="EMBL" id="ABB22288.1"/>
    </source>
</evidence>
<evidence type="ECO:0000256" key="2">
    <source>
        <dbReference type="ARBA" id="ARBA00022562"/>
    </source>
</evidence>
<reference evidence="8 9" key="1">
    <citation type="journal article" date="2007" name="J. Gen. Virol.">
        <title>Comparison of ovine herpesvirus 2 genomes isolated from domestic sheep (Ovis aries) and a clinically affected cow (Bos bovis).</title>
        <authorList>
            <person name="Taus N.S."/>
            <person name="Herndon D.R."/>
            <person name="Traul D.L."/>
            <person name="Stewart J.P."/>
            <person name="Ackermann M."/>
            <person name="Li H."/>
            <person name="Knowles D.P."/>
            <person name="Lewis G.S."/>
            <person name="Brayton K.A."/>
        </authorList>
    </citation>
    <scope>NUCLEOTIDE SEQUENCE [LARGE SCALE GENOMIC DNA]</scope>
</reference>
<evidence type="ECO:0000256" key="4">
    <source>
        <dbReference type="ARBA" id="ARBA00022771"/>
    </source>
</evidence>
<dbReference type="EMBL" id="DQ198083">
    <property type="protein sequence ID" value="ABB22288.1"/>
    <property type="molecule type" value="Genomic_DNA"/>
</dbReference>
<keyword evidence="2 7" id="KW-1048">Host nucleus</keyword>
<dbReference type="GO" id="GO:0008270">
    <property type="term" value="F:zinc ion binding"/>
    <property type="evidence" value="ECO:0007669"/>
    <property type="project" value="UniProtKB-KW"/>
</dbReference>
<comment type="function">
    <text evidence="7">Plays a role in efficient localization of neo-synthesized capsids to nuclear replication compartments, thereby controlling cleavage and packaging of virus genomic DNA.</text>
</comment>
<keyword evidence="6 7" id="KW-1035">Host cytoplasm</keyword>
<dbReference type="GO" id="GO:0030430">
    <property type="term" value="C:host cell cytoplasm"/>
    <property type="evidence" value="ECO:0007669"/>
    <property type="project" value="UniProtKB-SubCell"/>
</dbReference>
<evidence type="ECO:0000256" key="5">
    <source>
        <dbReference type="ARBA" id="ARBA00022833"/>
    </source>
</evidence>
<evidence type="ECO:0000256" key="1">
    <source>
        <dbReference type="ARBA" id="ARBA00005235"/>
    </source>
</evidence>
<dbReference type="GO" id="GO:0042025">
    <property type="term" value="C:host cell nucleus"/>
    <property type="evidence" value="ECO:0007669"/>
    <property type="project" value="UniProtKB-SubCell"/>
</dbReference>
<dbReference type="GO" id="GO:0019031">
    <property type="term" value="C:viral envelope"/>
    <property type="evidence" value="ECO:0007669"/>
    <property type="project" value="UniProtKB-KW"/>
</dbReference>
<proteinExistence type="inferred from homology"/>
<evidence type="ECO:0000256" key="3">
    <source>
        <dbReference type="ARBA" id="ARBA00022723"/>
    </source>
</evidence>
<name>A1BM59_9GAMA</name>
<keyword evidence="8" id="KW-0946">Virion</keyword>
<sequence length="472" mass="53016">MESSGPPPTFIPWNPELIFKHSQKLQAVLRRSFLPTDLTEALSSPHFCQLTAALEPTASCKLCQTFHSLCSQYSPPISLYGDYATICYYALHAPKTWAANFMLLANCMELVHLYFPQVRDPLAHMEGLDIYLHFFVHKCFKPMKTDKILDWSNLDMLKNEFLKSILYGSLTSAFCFKNVWPSLNKAASKPGDDCPCDDLTENQGSLTDSVNPFHKSLTYPYRQGVFLDLILILWKNSDLLTPGNQLLAQTLSAQQTYFEDPQPDTEDAGDSFPSIDTSQGPCLISPSLGLQKKNHTSSMCLLCECLASHPQASEVLATFKHLVIHSISNKVKLLDRILFLQQDPDSLSFIRDREILKAVIQNCSAQELHKHLFCDPLCALNTAITDPAVLFGPIREPELATFKATLATGSLLVHRSFKSCEILETLILMFKSLQTIKANKTTVSDIIKEVDAAIRRHHFSLLSCYHTFGLYT</sequence>
<evidence type="ECO:0000256" key="7">
    <source>
        <dbReference type="RuleBase" id="RU364029"/>
    </source>
</evidence>
<evidence type="ECO:0000256" key="6">
    <source>
        <dbReference type="ARBA" id="ARBA00023200"/>
    </source>
</evidence>
<accession>A1BM59</accession>
<dbReference type="PROSITE" id="PS51988">
    <property type="entry name" value="HERPESVIRUS_UL32"/>
    <property type="match status" value="1"/>
</dbReference>
<organism evidence="8 9">
    <name type="scientific">Ovine gammaherpesvirus 2</name>
    <dbReference type="NCBI Taxonomy" id="10398"/>
    <lineage>
        <taxon>Viruses</taxon>
        <taxon>Duplodnaviria</taxon>
        <taxon>Heunggongvirae</taxon>
        <taxon>Peploviricota</taxon>
        <taxon>Herviviricetes</taxon>
        <taxon>Herpesvirales</taxon>
        <taxon>Orthoherpesviridae</taxon>
        <taxon>Gammaherpesvirinae</taxon>
        <taxon>Macavirus</taxon>
        <taxon>Macavirus ovinegamma2</taxon>
    </lineage>
</organism>
<comment type="similarity">
    <text evidence="1 7">Belongs to the herpesviridae UL32 protein family.</text>
</comment>
<keyword evidence="8" id="KW-0261">Viral envelope protein</keyword>
<keyword evidence="3" id="KW-0479">Metal-binding</keyword>
<comment type="subcellular location">
    <subcellularLocation>
        <location evidence="7">Host cytoplasm</location>
    </subcellularLocation>
    <subcellularLocation>
        <location evidence="7">Host nucleus</location>
    </subcellularLocation>
</comment>
<dbReference type="Pfam" id="PF01673">
    <property type="entry name" value="Herpes_env"/>
    <property type="match status" value="1"/>
</dbReference>
<dbReference type="InterPro" id="IPR002597">
    <property type="entry name" value="Herpes_env"/>
</dbReference>
<protein>
    <recommendedName>
        <fullName evidence="7">Packaging protein UL32</fullName>
    </recommendedName>
</protein>
<evidence type="ECO:0000313" key="9">
    <source>
        <dbReference type="Proteomes" id="UP000152762"/>
    </source>
</evidence>